<feature type="transmembrane region" description="Helical" evidence="1">
    <location>
        <begin position="88"/>
        <end position="105"/>
    </location>
</feature>
<keyword evidence="1" id="KW-1133">Transmembrane helix</keyword>
<evidence type="ECO:0000256" key="1">
    <source>
        <dbReference type="SAM" id="Phobius"/>
    </source>
</evidence>
<comment type="caution">
    <text evidence="2">The sequence shown here is derived from an EMBL/GenBank/DDBJ whole genome shotgun (WGS) entry which is preliminary data.</text>
</comment>
<accession>A0AAP2DKK9</accession>
<dbReference type="RefSeq" id="WP_254162732.1">
    <property type="nucleotide sequence ID" value="NZ_JAHESF010000007.1"/>
</dbReference>
<dbReference type="Proteomes" id="UP001319200">
    <property type="component" value="Unassembled WGS sequence"/>
</dbReference>
<feature type="transmembrane region" description="Helical" evidence="1">
    <location>
        <begin position="12"/>
        <end position="35"/>
    </location>
</feature>
<name>A0AAP2DKK9_9BACT</name>
<evidence type="ECO:0000313" key="2">
    <source>
        <dbReference type="EMBL" id="MBT1697048.1"/>
    </source>
</evidence>
<reference evidence="2 3" key="1">
    <citation type="submission" date="2021-05" db="EMBL/GenBank/DDBJ databases">
        <title>A Polyphasic approach of four new species of the genus Ohtaekwangia: Ohtaekwangia histidinii sp. nov., Ohtaekwangia cretensis sp. nov., Ohtaekwangia indiensis sp. nov., Ohtaekwangia reichenbachii sp. nov. from diverse environment.</title>
        <authorList>
            <person name="Octaviana S."/>
        </authorList>
    </citation>
    <scope>NUCLEOTIDE SEQUENCE [LARGE SCALE GENOMIC DNA]</scope>
    <source>
        <strain evidence="2 3">PWU4</strain>
    </source>
</reference>
<keyword evidence="1" id="KW-0812">Transmembrane</keyword>
<organism evidence="2 3">
    <name type="scientific">Chryseosolibacter histidini</name>
    <dbReference type="NCBI Taxonomy" id="2782349"/>
    <lineage>
        <taxon>Bacteria</taxon>
        <taxon>Pseudomonadati</taxon>
        <taxon>Bacteroidota</taxon>
        <taxon>Cytophagia</taxon>
        <taxon>Cytophagales</taxon>
        <taxon>Chryseotaleaceae</taxon>
        <taxon>Chryseosolibacter</taxon>
    </lineage>
</organism>
<proteinExistence type="predicted"/>
<feature type="transmembrane region" description="Helical" evidence="1">
    <location>
        <begin position="55"/>
        <end position="76"/>
    </location>
</feature>
<protein>
    <submittedName>
        <fullName evidence="2">Uncharacterized protein</fullName>
    </submittedName>
</protein>
<dbReference type="PROSITE" id="PS51257">
    <property type="entry name" value="PROKAR_LIPOPROTEIN"/>
    <property type="match status" value="1"/>
</dbReference>
<evidence type="ECO:0000313" key="3">
    <source>
        <dbReference type="Proteomes" id="UP001319200"/>
    </source>
</evidence>
<dbReference type="EMBL" id="JAHESF010000007">
    <property type="protein sequence ID" value="MBT1697048.1"/>
    <property type="molecule type" value="Genomic_DNA"/>
</dbReference>
<keyword evidence="3" id="KW-1185">Reference proteome</keyword>
<gene>
    <name evidence="2" type="ORF">KK083_09195</name>
</gene>
<dbReference type="AlphaFoldDB" id="A0AAP2DKK9"/>
<keyword evidence="1" id="KW-0472">Membrane</keyword>
<sequence length="166" mass="18761">MIKLNKGSAKAVLILHFCTLTLWLGGAISCLPLLYQADLSRYDEMYSTYLHMRAIAWNVIGWGGIGSFFTGLVLAIFTEWGLFKHKWVMAKLFLVIALIMFGMFFNEHRMLENIELLEVQGVNSITNAVFLQNHSTLKGGMLASTSGFILLIAIAVYKPWMKKKHV</sequence>
<feature type="transmembrane region" description="Helical" evidence="1">
    <location>
        <begin position="139"/>
        <end position="157"/>
    </location>
</feature>